<dbReference type="AlphaFoldDB" id="A0A8S1CCL7"/>
<keyword evidence="2" id="KW-1185">Reference proteome</keyword>
<gene>
    <name evidence="1" type="ORF">CLODIP_2_CD15913</name>
</gene>
<protein>
    <submittedName>
        <fullName evidence="1">Uncharacterized protein</fullName>
    </submittedName>
</protein>
<accession>A0A8S1CCL7</accession>
<evidence type="ECO:0000313" key="2">
    <source>
        <dbReference type="Proteomes" id="UP000494165"/>
    </source>
</evidence>
<dbReference type="Proteomes" id="UP000494165">
    <property type="component" value="Unassembled WGS sequence"/>
</dbReference>
<reference evidence="1 2" key="1">
    <citation type="submission" date="2020-04" db="EMBL/GenBank/DDBJ databases">
        <authorList>
            <person name="Alioto T."/>
            <person name="Alioto T."/>
            <person name="Gomez Garrido J."/>
        </authorList>
    </citation>
    <scope>NUCLEOTIDE SEQUENCE [LARGE SCALE GENOMIC DNA]</scope>
</reference>
<sequence>MGVWRNDTFLKYSGVKNGFANTITVKNYFEGNTRCRCPNLEKLQCLSTTNDLEEPFTSFACLKEVHIIFKGSPESSEDGLLSNILSAPGLTKVRLDGNFEEKSLKKLQLL</sequence>
<name>A0A8S1CCL7_9INSE</name>
<evidence type="ECO:0000313" key="1">
    <source>
        <dbReference type="EMBL" id="CAB3366754.1"/>
    </source>
</evidence>
<comment type="caution">
    <text evidence="1">The sequence shown here is derived from an EMBL/GenBank/DDBJ whole genome shotgun (WGS) entry which is preliminary data.</text>
</comment>
<organism evidence="1 2">
    <name type="scientific">Cloeon dipterum</name>
    <dbReference type="NCBI Taxonomy" id="197152"/>
    <lineage>
        <taxon>Eukaryota</taxon>
        <taxon>Metazoa</taxon>
        <taxon>Ecdysozoa</taxon>
        <taxon>Arthropoda</taxon>
        <taxon>Hexapoda</taxon>
        <taxon>Insecta</taxon>
        <taxon>Pterygota</taxon>
        <taxon>Palaeoptera</taxon>
        <taxon>Ephemeroptera</taxon>
        <taxon>Pisciforma</taxon>
        <taxon>Baetidae</taxon>
        <taxon>Cloeon</taxon>
    </lineage>
</organism>
<proteinExistence type="predicted"/>
<dbReference type="EMBL" id="CADEPI010000026">
    <property type="protein sequence ID" value="CAB3366754.1"/>
    <property type="molecule type" value="Genomic_DNA"/>
</dbReference>